<gene>
    <name evidence="9" type="ORF">WKW77_26520</name>
</gene>
<dbReference type="Proteomes" id="UP001365846">
    <property type="component" value="Unassembled WGS sequence"/>
</dbReference>
<dbReference type="Pfam" id="PF07063">
    <property type="entry name" value="HGLS"/>
    <property type="match status" value="1"/>
</dbReference>
<evidence type="ECO:0000256" key="1">
    <source>
        <dbReference type="ARBA" id="ARBA00001954"/>
    </source>
</evidence>
<dbReference type="InterPro" id="IPR009770">
    <property type="entry name" value="HGLS"/>
</dbReference>
<keyword evidence="4" id="KW-0408">Iron</keyword>
<evidence type="ECO:0000313" key="9">
    <source>
        <dbReference type="EMBL" id="MEJ8814655.1"/>
    </source>
</evidence>
<name>A0ABU8VNS4_9BURK</name>
<evidence type="ECO:0000256" key="8">
    <source>
        <dbReference type="ARBA" id="ARBA00035045"/>
    </source>
</evidence>
<dbReference type="SMART" id="SM01150">
    <property type="entry name" value="DUF1338"/>
    <property type="match status" value="1"/>
</dbReference>
<organism evidence="9 10">
    <name type="scientific">Variovorax ureilyticus</name>
    <dbReference type="NCBI Taxonomy" id="1836198"/>
    <lineage>
        <taxon>Bacteria</taxon>
        <taxon>Pseudomonadati</taxon>
        <taxon>Pseudomonadota</taxon>
        <taxon>Betaproteobacteria</taxon>
        <taxon>Burkholderiales</taxon>
        <taxon>Comamonadaceae</taxon>
        <taxon>Variovorax</taxon>
    </lineage>
</organism>
<keyword evidence="2" id="KW-0223">Dioxygenase</keyword>
<accession>A0ABU8VNS4</accession>
<protein>
    <recommendedName>
        <fullName evidence="7">2-oxoadipate dioxygenase/decarboxylase</fullName>
        <ecNumber evidence="6">1.13.11.93</ecNumber>
    </recommendedName>
    <alternativeName>
        <fullName evidence="8">2-hydroxyglutarate synthase</fullName>
    </alternativeName>
</protein>
<evidence type="ECO:0000256" key="3">
    <source>
        <dbReference type="ARBA" id="ARBA00023002"/>
    </source>
</evidence>
<keyword evidence="3" id="KW-0560">Oxidoreductase</keyword>
<evidence type="ECO:0000256" key="6">
    <source>
        <dbReference type="ARBA" id="ARBA00035023"/>
    </source>
</evidence>
<evidence type="ECO:0000313" key="10">
    <source>
        <dbReference type="Proteomes" id="UP001365846"/>
    </source>
</evidence>
<keyword evidence="10" id="KW-1185">Reference proteome</keyword>
<proteinExistence type="inferred from homology"/>
<reference evidence="9 10" key="1">
    <citation type="submission" date="2024-03" db="EMBL/GenBank/DDBJ databases">
        <title>Novel species of the genus Variovorax.</title>
        <authorList>
            <person name="Liu Q."/>
            <person name="Xin Y.-H."/>
        </authorList>
    </citation>
    <scope>NUCLEOTIDE SEQUENCE [LARGE SCALE GENOMIC DNA]</scope>
    <source>
        <strain evidence="9 10">KACC 18899</strain>
    </source>
</reference>
<dbReference type="RefSeq" id="WP_340359885.1">
    <property type="nucleotide sequence ID" value="NZ_JBBKZU010000014.1"/>
</dbReference>
<dbReference type="EC" id="1.13.11.93" evidence="6"/>
<dbReference type="CDD" id="cd16348">
    <property type="entry name" value="VOC_YdcJ_like"/>
    <property type="match status" value="1"/>
</dbReference>
<comment type="cofactor">
    <cofactor evidence="1">
        <name>Fe(2+)</name>
        <dbReference type="ChEBI" id="CHEBI:29033"/>
    </cofactor>
</comment>
<dbReference type="EMBL" id="JBBKZU010000014">
    <property type="protein sequence ID" value="MEJ8814655.1"/>
    <property type="molecule type" value="Genomic_DNA"/>
</dbReference>
<evidence type="ECO:0000256" key="2">
    <source>
        <dbReference type="ARBA" id="ARBA00022964"/>
    </source>
</evidence>
<evidence type="ECO:0000256" key="5">
    <source>
        <dbReference type="ARBA" id="ARBA00035013"/>
    </source>
</evidence>
<sequence>MPQISFVNPDELRAMFSRALSAMYRAEVPLYGTLLDLVADVNAECLHESPALAKQLNETGQLSSLDIERHGAIRLGTAQELSTMARLFAAMGMEPVAYYDLALAGIPVHATAFRPTNDAALAYSPFRVFTSLLRLDLLTNTALRDEAARILGLRQIFTPRCIELIEKAQVEGGMGTDVAEEFVAQALETFRWHGDATVDIETYRKLRAAHPLIADVVCFKGPHINHLTPRVLDIDAAQSEMRRRAINAKDKIEGPPKRKHPILLRQTSFLALEEPIRFPGRQAVEGTHTARFGEIEQRGIALTRKGRELYDKSLAAALQSERDGVPTEKALAAAFAGFPDDLEALRRERLAFFRYRISAVANSGLPSPDMDVDELLSRGWLAVEPVVYQDFLPVSAAGIFRSNLGSRGGQIDVSGGDKGAFEAALGRRVVDEFALYQAQQDQSLDQCLQQLRRFRAASIG</sequence>
<comment type="caution">
    <text evidence="9">The sequence shown here is derived from an EMBL/GenBank/DDBJ whole genome shotgun (WGS) entry which is preliminary data.</text>
</comment>
<comment type="similarity">
    <text evidence="5">Belongs to the 2-oxoadipate dioxygenase/decarboxylase family.</text>
</comment>
<dbReference type="PANTHER" id="PTHR39479:SF2">
    <property type="entry name" value="2-OXOADIPATE DIOXYGENASE_DECARBOXYLASE"/>
    <property type="match status" value="1"/>
</dbReference>
<dbReference type="Gene3D" id="3.10.180.80">
    <property type="entry name" value="Uncharacterised protein PF07063, DUF1338"/>
    <property type="match status" value="1"/>
</dbReference>
<evidence type="ECO:0000256" key="4">
    <source>
        <dbReference type="ARBA" id="ARBA00023004"/>
    </source>
</evidence>
<evidence type="ECO:0000256" key="7">
    <source>
        <dbReference type="ARBA" id="ARBA00035034"/>
    </source>
</evidence>
<dbReference type="PANTHER" id="PTHR39479">
    <property type="match status" value="1"/>
</dbReference>
<dbReference type="InterPro" id="IPR047869">
    <property type="entry name" value="YdcJ_bac-like"/>
</dbReference>